<evidence type="ECO:0000256" key="7">
    <source>
        <dbReference type="ARBA" id="ARBA00023065"/>
    </source>
</evidence>
<protein>
    <recommendedName>
        <fullName evidence="14">Solute carrier family 8 member A1</fullName>
    </recommendedName>
</protein>
<keyword evidence="7" id="KW-0406">Ion transport</keyword>
<feature type="transmembrane region" description="Helical" evidence="9">
    <location>
        <begin position="209"/>
        <end position="232"/>
    </location>
</feature>
<feature type="non-terminal residue" evidence="12">
    <location>
        <position position="1"/>
    </location>
</feature>
<dbReference type="PANTHER" id="PTHR11878">
    <property type="entry name" value="SODIUM/CALCIUM EXCHANGER"/>
    <property type="match status" value="1"/>
</dbReference>
<dbReference type="GO" id="GO:0012505">
    <property type="term" value="C:endomembrane system"/>
    <property type="evidence" value="ECO:0007669"/>
    <property type="project" value="UniProtKB-SubCell"/>
</dbReference>
<proteinExistence type="predicted"/>
<dbReference type="Pfam" id="PF16494">
    <property type="entry name" value="Na_Ca_ex_C"/>
    <property type="match status" value="1"/>
</dbReference>
<evidence type="ECO:0000256" key="8">
    <source>
        <dbReference type="ARBA" id="ARBA00023136"/>
    </source>
</evidence>
<feature type="domain" description="Sodium/calcium exchanger" evidence="11">
    <location>
        <begin position="260"/>
        <end position="359"/>
    </location>
</feature>
<evidence type="ECO:0000259" key="11">
    <source>
        <dbReference type="Pfam" id="PF16494"/>
    </source>
</evidence>
<evidence type="ECO:0000256" key="2">
    <source>
        <dbReference type="ARBA" id="ARBA00022448"/>
    </source>
</evidence>
<evidence type="ECO:0000256" key="4">
    <source>
        <dbReference type="ARBA" id="ARBA00022568"/>
    </source>
</evidence>
<dbReference type="PANTHER" id="PTHR11878:SF26">
    <property type="entry name" value="SODIUM_CALCIUM EXCHANGER 4 ISOFORM B"/>
    <property type="match status" value="1"/>
</dbReference>
<feature type="transmembrane region" description="Helical" evidence="9">
    <location>
        <begin position="20"/>
        <end position="39"/>
    </location>
</feature>
<evidence type="ECO:0008006" key="14">
    <source>
        <dbReference type="Google" id="ProtNLM"/>
    </source>
</evidence>
<keyword evidence="2" id="KW-0813">Transport</keyword>
<dbReference type="InterPro" id="IPR004837">
    <property type="entry name" value="NaCa_Exmemb"/>
</dbReference>
<evidence type="ECO:0000256" key="5">
    <source>
        <dbReference type="ARBA" id="ARBA00022692"/>
    </source>
</evidence>
<evidence type="ECO:0000256" key="6">
    <source>
        <dbReference type="ARBA" id="ARBA00022989"/>
    </source>
</evidence>
<name>A0ABD0QR02_CIRMR</name>
<evidence type="ECO:0000256" key="9">
    <source>
        <dbReference type="SAM" id="Phobius"/>
    </source>
</evidence>
<dbReference type="Gene3D" id="1.20.1420.30">
    <property type="entry name" value="NCX, central ion-binding region"/>
    <property type="match status" value="1"/>
</dbReference>
<dbReference type="Proteomes" id="UP001529510">
    <property type="component" value="Unassembled WGS sequence"/>
</dbReference>
<evidence type="ECO:0000256" key="1">
    <source>
        <dbReference type="ARBA" id="ARBA00004127"/>
    </source>
</evidence>
<keyword evidence="5 9" id="KW-0812">Transmembrane</keyword>
<dbReference type="GO" id="GO:0006816">
    <property type="term" value="P:calcium ion transport"/>
    <property type="evidence" value="ECO:0007669"/>
    <property type="project" value="UniProtKB-KW"/>
</dbReference>
<keyword evidence="8 9" id="KW-0472">Membrane</keyword>
<keyword evidence="3" id="KW-0050">Antiport</keyword>
<evidence type="ECO:0000313" key="12">
    <source>
        <dbReference type="EMBL" id="KAL0188473.1"/>
    </source>
</evidence>
<dbReference type="InterPro" id="IPR044880">
    <property type="entry name" value="NCX_ion-bd_dom_sf"/>
</dbReference>
<dbReference type="InterPro" id="IPR032452">
    <property type="entry name" value="Na_Ca_Ex_C-exten"/>
</dbReference>
<keyword evidence="13" id="KW-1185">Reference proteome</keyword>
<dbReference type="InterPro" id="IPR051171">
    <property type="entry name" value="CaCA"/>
</dbReference>
<feature type="transmembrane region" description="Helical" evidence="9">
    <location>
        <begin position="177"/>
        <end position="197"/>
    </location>
</feature>
<comment type="caution">
    <text evidence="12">The sequence shown here is derived from an EMBL/GenBank/DDBJ whole genome shotgun (WGS) entry which is preliminary data.</text>
</comment>
<reference evidence="12 13" key="1">
    <citation type="submission" date="2024-05" db="EMBL/GenBank/DDBJ databases">
        <title>Genome sequencing and assembly of Indian major carp, Cirrhinus mrigala (Hamilton, 1822).</title>
        <authorList>
            <person name="Mohindra V."/>
            <person name="Chowdhury L.M."/>
            <person name="Lal K."/>
            <person name="Jena J.K."/>
        </authorList>
    </citation>
    <scope>NUCLEOTIDE SEQUENCE [LARGE SCALE GENOMIC DNA]</scope>
    <source>
        <strain evidence="12">CM1030</strain>
        <tissue evidence="12">Blood</tissue>
    </source>
</reference>
<feature type="transmembrane region" description="Helical" evidence="9">
    <location>
        <begin position="84"/>
        <end position="102"/>
    </location>
</feature>
<feature type="transmembrane region" description="Helical" evidence="9">
    <location>
        <begin position="238"/>
        <end position="257"/>
    </location>
</feature>
<comment type="subcellular location">
    <subcellularLocation>
        <location evidence="1">Endomembrane system</location>
        <topology evidence="1">Multi-pass membrane protein</topology>
    </subcellularLocation>
</comment>
<dbReference type="EMBL" id="JAMKFB020000007">
    <property type="protein sequence ID" value="KAL0188473.1"/>
    <property type="molecule type" value="Genomic_DNA"/>
</dbReference>
<gene>
    <name evidence="12" type="ORF">M9458_015572</name>
</gene>
<dbReference type="FunFam" id="1.20.1420.30:FF:000001">
    <property type="entry name" value="sodium/calcium exchanger 1 isoform X1"/>
    <property type="match status" value="1"/>
</dbReference>
<keyword evidence="4" id="KW-0106">Calcium</keyword>
<feature type="non-terminal residue" evidence="12">
    <location>
        <position position="359"/>
    </location>
</feature>
<evidence type="ECO:0000313" key="13">
    <source>
        <dbReference type="Proteomes" id="UP001529510"/>
    </source>
</evidence>
<dbReference type="AlphaFoldDB" id="A0ABD0QR02"/>
<keyword evidence="6 9" id="KW-1133">Transmembrane helix</keyword>
<evidence type="ECO:0000256" key="3">
    <source>
        <dbReference type="ARBA" id="ARBA00022449"/>
    </source>
</evidence>
<organism evidence="12 13">
    <name type="scientific">Cirrhinus mrigala</name>
    <name type="common">Mrigala</name>
    <dbReference type="NCBI Taxonomy" id="683832"/>
    <lineage>
        <taxon>Eukaryota</taxon>
        <taxon>Metazoa</taxon>
        <taxon>Chordata</taxon>
        <taxon>Craniata</taxon>
        <taxon>Vertebrata</taxon>
        <taxon>Euteleostomi</taxon>
        <taxon>Actinopterygii</taxon>
        <taxon>Neopterygii</taxon>
        <taxon>Teleostei</taxon>
        <taxon>Ostariophysi</taxon>
        <taxon>Cypriniformes</taxon>
        <taxon>Cyprinidae</taxon>
        <taxon>Labeoninae</taxon>
        <taxon>Labeonini</taxon>
        <taxon>Cirrhinus</taxon>
    </lineage>
</organism>
<dbReference type="Pfam" id="PF01699">
    <property type="entry name" value="Na_Ca_ex"/>
    <property type="match status" value="1"/>
</dbReference>
<accession>A0ABD0QR02</accession>
<sequence length="359" mass="40020">IHKQTASNLTMPLSLSSSRLFPFSFISLILPVLLVSFSIPSQADSQDVAQSTSNCSQNDVCSEGVLLPVWNPQNPSVGDKVARAIVYLVALVYMFLGMSIIADRFMTAIEVITSQEKEITTKRPNGETVTTTVRIWNETVSNLTLMALGSSAPEILLSVIEVCGHNFEAGSLGPSTIVGSAAFNMFVIIGICVYVVPEGERRKVKHLRVFFVTAAWSMFAYIWLYLILSVFSPGEVEVWEAVLTFLFFPLCVVQAWIADRRLLFYKFAHKRYRTEKGRGIIVSEGGEELGKEAGFTKMDMLEIDGITTHLDGMLGVESGLGGRDQEEEARREMARTLKELKQRHPDKDMEQLIEMANYQ</sequence>
<feature type="domain" description="Sodium/calcium exchanger membrane region" evidence="10">
    <location>
        <begin position="87"/>
        <end position="254"/>
    </location>
</feature>
<keyword evidence="4" id="KW-0109">Calcium transport</keyword>
<dbReference type="GO" id="GO:0015297">
    <property type="term" value="F:antiporter activity"/>
    <property type="evidence" value="ECO:0007669"/>
    <property type="project" value="UniProtKB-KW"/>
</dbReference>
<evidence type="ECO:0000259" key="10">
    <source>
        <dbReference type="Pfam" id="PF01699"/>
    </source>
</evidence>